<dbReference type="HOGENOM" id="CLU_2094444_0_0_9"/>
<dbReference type="Proteomes" id="UP000005384">
    <property type="component" value="Unassembled WGS sequence"/>
</dbReference>
<proteinExistence type="predicted"/>
<dbReference type="RefSeq" id="WP_006779999.1">
    <property type="nucleotide sequence ID" value="NZ_CP040506.1"/>
</dbReference>
<dbReference type="AlphaFoldDB" id="G5IEU2"/>
<evidence type="ECO:0000313" key="1">
    <source>
        <dbReference type="EMBL" id="EHI59952.1"/>
    </source>
</evidence>
<dbReference type="EMBL" id="ADLN01000040">
    <property type="protein sequence ID" value="EHI59952.1"/>
    <property type="molecule type" value="Genomic_DNA"/>
</dbReference>
<sequence length="120" mass="13733">MPRIYSNYSQSDFDIVTTLAKELGFSTSAFQHYCVMLYADNRGNVSPINTLTRVMLNNLSQRKNGDTFIVSSLVPDEWPGLSRSDKMTLAKQLSHYVRTHSQEYGIFRVSKGRATIYKKK</sequence>
<accession>G5IEU2</accession>
<organism evidence="1 2">
    <name type="scientific">Hungatella hathewayi WAL-18680</name>
    <dbReference type="NCBI Taxonomy" id="742737"/>
    <lineage>
        <taxon>Bacteria</taxon>
        <taxon>Bacillati</taxon>
        <taxon>Bacillota</taxon>
        <taxon>Clostridia</taxon>
        <taxon>Lachnospirales</taxon>
        <taxon>Lachnospiraceae</taxon>
        <taxon>Hungatella</taxon>
    </lineage>
</organism>
<comment type="caution">
    <text evidence="1">The sequence shown here is derived from an EMBL/GenBank/DDBJ whole genome shotgun (WGS) entry which is preliminary data.</text>
</comment>
<keyword evidence="2" id="KW-1185">Reference proteome</keyword>
<reference evidence="1 2" key="1">
    <citation type="submission" date="2011-08" db="EMBL/GenBank/DDBJ databases">
        <title>The Genome Sequence of Clostridium hathewayi WAL-18680.</title>
        <authorList>
            <consortium name="The Broad Institute Genome Sequencing Platform"/>
            <person name="Earl A."/>
            <person name="Ward D."/>
            <person name="Feldgarden M."/>
            <person name="Gevers D."/>
            <person name="Finegold S.M."/>
            <person name="Summanen P.H."/>
            <person name="Molitoris D.R."/>
            <person name="Song M."/>
            <person name="Daigneault M."/>
            <person name="Allen-Vercoe E."/>
            <person name="Young S.K."/>
            <person name="Zeng Q."/>
            <person name="Gargeya S."/>
            <person name="Fitzgerald M."/>
            <person name="Haas B."/>
            <person name="Abouelleil A."/>
            <person name="Alvarado L."/>
            <person name="Arachchi H.M."/>
            <person name="Berlin A."/>
            <person name="Brown A."/>
            <person name="Chapman S.B."/>
            <person name="Chen Z."/>
            <person name="Dunbar C."/>
            <person name="Freedman E."/>
            <person name="Gearin G."/>
            <person name="Gellesch M."/>
            <person name="Goldberg J."/>
            <person name="Griggs A."/>
            <person name="Gujja S."/>
            <person name="Heiman D."/>
            <person name="Howarth C."/>
            <person name="Larson L."/>
            <person name="Lui A."/>
            <person name="MacDonald P.J.P."/>
            <person name="Montmayeur A."/>
            <person name="Murphy C."/>
            <person name="Neiman D."/>
            <person name="Pearson M."/>
            <person name="Priest M."/>
            <person name="Roberts A."/>
            <person name="Saif S."/>
            <person name="Shea T."/>
            <person name="Shenoy N."/>
            <person name="Sisk P."/>
            <person name="Stolte C."/>
            <person name="Sykes S."/>
            <person name="Wortman J."/>
            <person name="Nusbaum C."/>
            <person name="Birren B."/>
        </authorList>
    </citation>
    <scope>NUCLEOTIDE SEQUENCE [LARGE SCALE GENOMIC DNA]</scope>
    <source>
        <strain evidence="1 2">WAL-18680</strain>
    </source>
</reference>
<protein>
    <submittedName>
        <fullName evidence="1">Uncharacterized protein</fullName>
    </submittedName>
</protein>
<dbReference type="OrthoDB" id="9876381at2"/>
<name>G5IEU2_9FIRM</name>
<evidence type="ECO:0000313" key="2">
    <source>
        <dbReference type="Proteomes" id="UP000005384"/>
    </source>
</evidence>
<gene>
    <name evidence="1" type="ORF">HMPREF9473_02019</name>
</gene>